<feature type="short sequence motif" description="'KMSKS' region" evidence="10">
    <location>
        <begin position="593"/>
        <end position="597"/>
    </location>
</feature>
<feature type="binding site" evidence="10">
    <location>
        <position position="885"/>
    </location>
    <ligand>
        <name>Zn(2+)</name>
        <dbReference type="ChEBI" id="CHEBI:29105"/>
    </ligand>
</feature>
<feature type="domain" description="Aminoacyl-tRNA synthetase class Ia" evidence="12">
    <location>
        <begin position="27"/>
        <end position="631"/>
    </location>
</feature>
<dbReference type="HAMAP" id="MF_02002">
    <property type="entry name" value="Ile_tRNA_synth_type1"/>
    <property type="match status" value="1"/>
</dbReference>
<comment type="subunit">
    <text evidence="10">Monomer.</text>
</comment>
<keyword evidence="16" id="KW-1185">Reference proteome</keyword>
<dbReference type="Gene3D" id="3.40.50.620">
    <property type="entry name" value="HUPs"/>
    <property type="match status" value="2"/>
</dbReference>
<keyword evidence="5 10" id="KW-0067">ATP-binding</keyword>
<dbReference type="CDD" id="cd07960">
    <property type="entry name" value="Anticodon_Ia_Ile_BEm"/>
    <property type="match status" value="1"/>
</dbReference>
<keyword evidence="3 10" id="KW-0436">Ligase</keyword>
<keyword evidence="4 10" id="KW-0547">Nucleotide-binding</keyword>
<comment type="caution">
    <text evidence="15">The sequence shown here is derived from an EMBL/GenBank/DDBJ whole genome shotgun (WGS) entry which is preliminary data.</text>
</comment>
<evidence type="ECO:0000259" key="12">
    <source>
        <dbReference type="Pfam" id="PF00133"/>
    </source>
</evidence>
<comment type="catalytic activity">
    <reaction evidence="9 10">
        <text>tRNA(Ile) + L-isoleucine + ATP = L-isoleucyl-tRNA(Ile) + AMP + diphosphate</text>
        <dbReference type="Rhea" id="RHEA:11060"/>
        <dbReference type="Rhea" id="RHEA-COMP:9666"/>
        <dbReference type="Rhea" id="RHEA-COMP:9695"/>
        <dbReference type="ChEBI" id="CHEBI:30616"/>
        <dbReference type="ChEBI" id="CHEBI:33019"/>
        <dbReference type="ChEBI" id="CHEBI:58045"/>
        <dbReference type="ChEBI" id="CHEBI:78442"/>
        <dbReference type="ChEBI" id="CHEBI:78528"/>
        <dbReference type="ChEBI" id="CHEBI:456215"/>
        <dbReference type="EC" id="6.1.1.5"/>
    </reaction>
</comment>
<dbReference type="GO" id="GO:0004822">
    <property type="term" value="F:isoleucine-tRNA ligase activity"/>
    <property type="evidence" value="ECO:0007669"/>
    <property type="project" value="UniProtKB-EC"/>
</dbReference>
<dbReference type="Pfam" id="PF08264">
    <property type="entry name" value="Anticodon_1"/>
    <property type="match status" value="1"/>
</dbReference>
<dbReference type="Proteomes" id="UP001597244">
    <property type="component" value="Unassembled WGS sequence"/>
</dbReference>
<dbReference type="EC" id="6.1.1.5" evidence="10"/>
<gene>
    <name evidence="10 15" type="primary">ileS</name>
    <name evidence="15" type="ORF">ACFQ4L_03910</name>
</gene>
<accession>A0ABW4DKT1</accession>
<evidence type="ECO:0000259" key="14">
    <source>
        <dbReference type="Pfam" id="PF08264"/>
    </source>
</evidence>
<sequence>MRVKDTLHLGKTEFPMRGNLPKREPEWQAQWEENHVYERRQKLNEAKPTFMLHDGPPFANGNIHLGHALNKVSKDIIVRYKSMHGFRAPYVPGWDTHGLPIEQQLAKQGVDRKTMDPIEYRKLCYDFAMNEVEKQKTGFKRLGVAGDWDHPYITLQPEFEAEEVRVFGKMAEKGYIYKGKKPVYWSPSSESTLAEAEIEYHDIKSPSIYVAFKVIDGKGVLDTDTSLIIWTTTPWTIPANLAISVNPRFDYSVIVVDGKKYVIATERLAEATAALGFENYETLKHVAGKDLEYITTKHPLYDRESVVILGGHVTLDDGTGLVHTAPGHGADDFNVGQKYHLPIYSVVDAQGNMNENAPGFEGVFYDDANKLVTTALEKSGALLKLSFFTHSYPHDWRTKKPVIFRATTQWFASIDTFRDQILAQIKQVKFTPEWGQTRLYNMIRDRGDWVISRQRAWGLPLPIFYAENGDAIITPETTNHVADLFEKYGSIVWYERSAKELLPEGFTHPGSPNGEFTKEKDILDVWFDSGSSHQAVMAQRPELSFPADLYLEGSDQYRGWFNSSLITSMAVTGQAPYRQIVSQGFVLDNKGHKMSKSLGNVIDPNDIFRQLGAEIIRLWVASTDTSSDVAVSMDILKQVSESYRKIRNTMRFMLANVTDFDVKNDSLEFDQLREVDQYVLVRLNEVVSKSLAAYDQFDFTTALKLVNSFLVNDLSAFYLDFAKDVVYIDAENDPERRAMQTVIYQCLVAVTKLLTPVLPHTAEEVWQYLSEPEDYVQLAEMPEVQKYVSQDTLLAQWSQFMAFRDDVHRALEVARNDKVIGKSLEAAITVYPNEQLHNLLSMLNADLAQLLIVSKLTISTDEAPKDATSFGDFAITVEHAPGEVCDRCRKTLTDVGSDADLPNLCANCAKIVRAEFPQVLTEGFDVKKA</sequence>
<comment type="cofactor">
    <cofactor evidence="10">
        <name>Zn(2+)</name>
        <dbReference type="ChEBI" id="CHEBI:29105"/>
    </cofactor>
    <text evidence="10">Binds 1 zinc ion per subunit.</text>
</comment>
<feature type="domain" description="Methionyl/Valyl/Leucyl/Isoleucyl-tRNA synthetase anticodon-binding" evidence="14">
    <location>
        <begin position="676"/>
        <end position="828"/>
    </location>
</feature>
<comment type="subcellular location">
    <subcellularLocation>
        <location evidence="10">Cytoplasm</location>
    </subcellularLocation>
</comment>
<evidence type="ECO:0000256" key="2">
    <source>
        <dbReference type="ARBA" id="ARBA00022490"/>
    </source>
</evidence>
<comment type="function">
    <text evidence="8 10">Catalyzes the attachment of isoleucine to tRNA(Ile). As IleRS can inadvertently accommodate and process structurally similar amino acids such as valine, to avoid such errors it has two additional distinct tRNA(Ile)-dependent editing activities. One activity is designated as 'pretransfer' editing and involves the hydrolysis of activated Val-AMP. The other activity is designated 'posttransfer' editing and involves deacylation of mischarged Val-tRNA(Ile).</text>
</comment>
<keyword evidence="6 10" id="KW-0648">Protein biosynthesis</keyword>
<dbReference type="CDD" id="cd00818">
    <property type="entry name" value="IleRS_core"/>
    <property type="match status" value="1"/>
</dbReference>
<feature type="binding site" evidence="10">
    <location>
        <position position="908"/>
    </location>
    <ligand>
        <name>Zn(2+)</name>
        <dbReference type="ChEBI" id="CHEBI:29105"/>
    </ligand>
</feature>
<dbReference type="PROSITE" id="PS00178">
    <property type="entry name" value="AA_TRNA_LIGASE_I"/>
    <property type="match status" value="1"/>
</dbReference>
<dbReference type="Gene3D" id="1.10.730.20">
    <property type="match status" value="1"/>
</dbReference>
<feature type="short sequence motif" description="'HIGH' region" evidence="10">
    <location>
        <begin position="57"/>
        <end position="67"/>
    </location>
</feature>
<feature type="binding site" evidence="10">
    <location>
        <position position="596"/>
    </location>
    <ligand>
        <name>ATP</name>
        <dbReference type="ChEBI" id="CHEBI:30616"/>
    </ligand>
</feature>
<evidence type="ECO:0000313" key="15">
    <source>
        <dbReference type="EMBL" id="MFD1465234.1"/>
    </source>
</evidence>
<feature type="domain" description="Zinc finger FPG/IleRS-type" evidence="13">
    <location>
        <begin position="882"/>
        <end position="910"/>
    </location>
</feature>
<dbReference type="SUPFAM" id="SSF52374">
    <property type="entry name" value="Nucleotidylyl transferase"/>
    <property type="match status" value="1"/>
</dbReference>
<dbReference type="InterPro" id="IPR010663">
    <property type="entry name" value="Znf_FPG/IleRS"/>
</dbReference>
<dbReference type="RefSeq" id="WP_125578207.1">
    <property type="nucleotide sequence ID" value="NZ_JBHTOF010000027.1"/>
</dbReference>
<feature type="compositionally biased region" description="Basic and acidic residues" evidence="11">
    <location>
        <begin position="1"/>
        <end position="11"/>
    </location>
</feature>
<proteinExistence type="inferred from homology"/>
<dbReference type="InterPro" id="IPR033708">
    <property type="entry name" value="Anticodon_Ile_BEm"/>
</dbReference>
<evidence type="ECO:0000256" key="8">
    <source>
        <dbReference type="ARBA" id="ARBA00025217"/>
    </source>
</evidence>
<name>A0ABW4DKT1_9LACO</name>
<feature type="binding site" evidence="10">
    <location>
        <position position="905"/>
    </location>
    <ligand>
        <name>Zn(2+)</name>
        <dbReference type="ChEBI" id="CHEBI:29105"/>
    </ligand>
</feature>
<dbReference type="InterPro" id="IPR009008">
    <property type="entry name" value="Val/Leu/Ile-tRNA-synth_edit"/>
</dbReference>
<evidence type="ECO:0000256" key="10">
    <source>
        <dbReference type="HAMAP-Rule" id="MF_02002"/>
    </source>
</evidence>
<dbReference type="Pfam" id="PF06827">
    <property type="entry name" value="zf-FPG_IleRS"/>
    <property type="match status" value="1"/>
</dbReference>
<evidence type="ECO:0000259" key="13">
    <source>
        <dbReference type="Pfam" id="PF06827"/>
    </source>
</evidence>
<protein>
    <recommendedName>
        <fullName evidence="10">Isoleucine--tRNA ligase</fullName>
        <ecNumber evidence="10">6.1.1.5</ecNumber>
    </recommendedName>
    <alternativeName>
        <fullName evidence="10">Isoleucyl-tRNA synthetase</fullName>
        <shortName evidence="10">IleRS</shortName>
    </alternativeName>
</protein>
<dbReference type="SUPFAM" id="SSF47323">
    <property type="entry name" value="Anticodon-binding domain of a subclass of class I aminoacyl-tRNA synthetases"/>
    <property type="match status" value="1"/>
</dbReference>
<dbReference type="SUPFAM" id="SSF50677">
    <property type="entry name" value="ValRS/IleRS/LeuRS editing domain"/>
    <property type="match status" value="1"/>
</dbReference>
<reference evidence="16" key="1">
    <citation type="journal article" date="2019" name="Int. J. Syst. Evol. Microbiol.">
        <title>The Global Catalogue of Microorganisms (GCM) 10K type strain sequencing project: providing services to taxonomists for standard genome sequencing and annotation.</title>
        <authorList>
            <consortium name="The Broad Institute Genomics Platform"/>
            <consortium name="The Broad Institute Genome Sequencing Center for Infectious Disease"/>
            <person name="Wu L."/>
            <person name="Ma J."/>
        </authorList>
    </citation>
    <scope>NUCLEOTIDE SEQUENCE [LARGE SCALE GENOMIC DNA]</scope>
    <source>
        <strain evidence="16">CCM 8951</strain>
    </source>
</reference>
<keyword evidence="10" id="KW-0479">Metal-binding</keyword>
<evidence type="ECO:0000256" key="1">
    <source>
        <dbReference type="ARBA" id="ARBA00006887"/>
    </source>
</evidence>
<evidence type="ECO:0000256" key="7">
    <source>
        <dbReference type="ARBA" id="ARBA00023146"/>
    </source>
</evidence>
<dbReference type="EMBL" id="JBHTOF010000027">
    <property type="protein sequence ID" value="MFD1465234.1"/>
    <property type="molecule type" value="Genomic_DNA"/>
</dbReference>
<keyword evidence="2 10" id="KW-0963">Cytoplasm</keyword>
<dbReference type="Pfam" id="PF00133">
    <property type="entry name" value="tRNA-synt_1"/>
    <property type="match status" value="1"/>
</dbReference>
<dbReference type="Gene3D" id="1.10.10.830">
    <property type="entry name" value="Ile-tRNA synthetase CP2 domain-like"/>
    <property type="match status" value="1"/>
</dbReference>
<dbReference type="InterPro" id="IPR009080">
    <property type="entry name" value="tRNAsynth_Ia_anticodon-bd"/>
</dbReference>
<feature type="binding site" evidence="10">
    <location>
        <position position="888"/>
    </location>
    <ligand>
        <name>Zn(2+)</name>
        <dbReference type="ChEBI" id="CHEBI:29105"/>
    </ligand>
</feature>
<dbReference type="Gene3D" id="3.90.740.10">
    <property type="entry name" value="Valyl/Leucyl/Isoleucyl-tRNA synthetase, editing domain"/>
    <property type="match status" value="1"/>
</dbReference>
<dbReference type="InterPro" id="IPR001412">
    <property type="entry name" value="aa-tRNA-synth_I_CS"/>
</dbReference>
<keyword evidence="10" id="KW-0862">Zinc</keyword>
<dbReference type="InterPro" id="IPR002300">
    <property type="entry name" value="aa-tRNA-synth_Ia"/>
</dbReference>
<feature type="region of interest" description="Disordered" evidence="11">
    <location>
        <begin position="1"/>
        <end position="21"/>
    </location>
</feature>
<dbReference type="InterPro" id="IPR023585">
    <property type="entry name" value="Ile-tRNA-ligase_type1"/>
</dbReference>
<dbReference type="PANTHER" id="PTHR42765:SF1">
    <property type="entry name" value="ISOLEUCINE--TRNA LIGASE, MITOCHONDRIAL"/>
    <property type="match status" value="1"/>
</dbReference>
<dbReference type="InterPro" id="IPR050081">
    <property type="entry name" value="Ile-tRNA_ligase"/>
</dbReference>
<comment type="similarity">
    <text evidence="1 10">Belongs to the class-I aminoacyl-tRNA synthetase family. IleS type 1 subfamily.</text>
</comment>
<evidence type="ECO:0000256" key="3">
    <source>
        <dbReference type="ARBA" id="ARBA00022598"/>
    </source>
</evidence>
<dbReference type="NCBIfam" id="TIGR00392">
    <property type="entry name" value="ileS"/>
    <property type="match status" value="1"/>
</dbReference>
<dbReference type="InterPro" id="IPR013155">
    <property type="entry name" value="M/V/L/I-tRNA-synth_anticd-bd"/>
</dbReference>
<evidence type="ECO:0000256" key="4">
    <source>
        <dbReference type="ARBA" id="ARBA00022741"/>
    </source>
</evidence>
<dbReference type="PRINTS" id="PR00984">
    <property type="entry name" value="TRNASYNTHILE"/>
</dbReference>
<evidence type="ECO:0000313" key="16">
    <source>
        <dbReference type="Proteomes" id="UP001597244"/>
    </source>
</evidence>
<evidence type="ECO:0000256" key="5">
    <source>
        <dbReference type="ARBA" id="ARBA00022840"/>
    </source>
</evidence>
<organism evidence="15 16">
    <name type="scientific">Lapidilactobacillus mulanensis</name>
    <dbReference type="NCBI Taxonomy" id="2485999"/>
    <lineage>
        <taxon>Bacteria</taxon>
        <taxon>Bacillati</taxon>
        <taxon>Bacillota</taxon>
        <taxon>Bacilli</taxon>
        <taxon>Lactobacillales</taxon>
        <taxon>Lactobacillaceae</taxon>
        <taxon>Lapidilactobacillus</taxon>
    </lineage>
</organism>
<dbReference type="PANTHER" id="PTHR42765">
    <property type="entry name" value="SOLEUCYL-TRNA SYNTHETASE"/>
    <property type="match status" value="1"/>
</dbReference>
<dbReference type="InterPro" id="IPR014729">
    <property type="entry name" value="Rossmann-like_a/b/a_fold"/>
</dbReference>
<evidence type="ECO:0000256" key="11">
    <source>
        <dbReference type="SAM" id="MobiDB-lite"/>
    </source>
</evidence>
<keyword evidence="7 10" id="KW-0030">Aminoacyl-tRNA synthetase</keyword>
<comment type="domain">
    <text evidence="10">IleRS has two distinct active sites: one for aminoacylation and one for editing. The misactivated valine is translocated from the active site to the editing site, which sterically excludes the correctly activated isoleucine. The single editing site contains two valyl binding pockets, one specific for each substrate (Val-AMP or Val-tRNA(Ile)).</text>
</comment>
<evidence type="ECO:0000256" key="9">
    <source>
        <dbReference type="ARBA" id="ARBA00048359"/>
    </source>
</evidence>
<dbReference type="InterPro" id="IPR002301">
    <property type="entry name" value="Ile-tRNA-ligase"/>
</dbReference>
<evidence type="ECO:0000256" key="6">
    <source>
        <dbReference type="ARBA" id="ARBA00022917"/>
    </source>
</evidence>
<feature type="binding site" evidence="10">
    <location>
        <position position="552"/>
    </location>
    <ligand>
        <name>L-isoleucyl-5'-AMP</name>
        <dbReference type="ChEBI" id="CHEBI:178002"/>
    </ligand>
</feature>